<comment type="caution">
    <text evidence="1">The sequence shown here is derived from an EMBL/GenBank/DDBJ whole genome shotgun (WGS) entry which is preliminary data.</text>
</comment>
<evidence type="ECO:0000313" key="1">
    <source>
        <dbReference type="EMBL" id="MFC7579712.1"/>
    </source>
</evidence>
<accession>A0ABW2SI84</accession>
<dbReference type="EMBL" id="JBHTEF010000001">
    <property type="protein sequence ID" value="MFC7579712.1"/>
    <property type="molecule type" value="Genomic_DNA"/>
</dbReference>
<keyword evidence="2" id="KW-1185">Reference proteome</keyword>
<dbReference type="InterPro" id="IPR015424">
    <property type="entry name" value="PyrdxlP-dep_Trfase"/>
</dbReference>
<proteinExistence type="predicted"/>
<dbReference type="SUPFAM" id="SSF53383">
    <property type="entry name" value="PLP-dependent transferases"/>
    <property type="match status" value="1"/>
</dbReference>
<gene>
    <name evidence="1" type="ORF">ACFQWG_00485</name>
</gene>
<protein>
    <submittedName>
        <fullName evidence="1">Uncharacterized protein</fullName>
    </submittedName>
</protein>
<organism evidence="1 2">
    <name type="scientific">Schaalia naturae</name>
    <dbReference type="NCBI Taxonomy" id="635203"/>
    <lineage>
        <taxon>Bacteria</taxon>
        <taxon>Bacillati</taxon>
        <taxon>Actinomycetota</taxon>
        <taxon>Actinomycetes</taxon>
        <taxon>Actinomycetales</taxon>
        <taxon>Actinomycetaceae</taxon>
        <taxon>Schaalia</taxon>
    </lineage>
</organism>
<name>A0ABW2SI84_9ACTO</name>
<dbReference type="Proteomes" id="UP001596527">
    <property type="component" value="Unassembled WGS sequence"/>
</dbReference>
<reference evidence="2" key="1">
    <citation type="journal article" date="2019" name="Int. J. Syst. Evol. Microbiol.">
        <title>The Global Catalogue of Microorganisms (GCM) 10K type strain sequencing project: providing services to taxonomists for standard genome sequencing and annotation.</title>
        <authorList>
            <consortium name="The Broad Institute Genomics Platform"/>
            <consortium name="The Broad Institute Genome Sequencing Center for Infectious Disease"/>
            <person name="Wu L."/>
            <person name="Ma J."/>
        </authorList>
    </citation>
    <scope>NUCLEOTIDE SEQUENCE [LARGE SCALE GENOMIC DNA]</scope>
    <source>
        <strain evidence="2">CCUG 56698</strain>
    </source>
</reference>
<evidence type="ECO:0000313" key="2">
    <source>
        <dbReference type="Proteomes" id="UP001596527"/>
    </source>
</evidence>
<dbReference type="RefSeq" id="WP_380971157.1">
    <property type="nucleotide sequence ID" value="NZ_JBHTEF010000001.1"/>
</dbReference>
<sequence>MALPSQHPLPSGAPALSEDWEGAAAVALGRHALALVAQDLRARGITRIAVPDYHCVTMTLPFQLEGLHIAHVAVGEDLMADPAALERAILGDGPTCRGRPACRDRSGGAAPASWAVLHCELFGATPSPGLSRALGGLREAGAVLVLDDTHRWPLPALVDADYLAVSARKLTGLSDGALARGGAIGEPGGPRPLPRGGIDRAATAAWLAGDRDRAEDLMDLQLSPAAMSSQARAALSGLDLPALTAARRSEAARLHDALEDRGIAPLSPRDGHFCVAFRDPAGPVHARRLVRDLALAGVDGPVWWPRPAGWSRDWPEDVVTLPLADDEGGAGRRTGTAARVLPLLDSLLR</sequence>